<dbReference type="Proteomes" id="UP000246104">
    <property type="component" value="Unassembled WGS sequence"/>
</dbReference>
<dbReference type="EMBL" id="PSRQ01000062">
    <property type="protein sequence ID" value="PWU22499.1"/>
    <property type="molecule type" value="Genomic_DNA"/>
</dbReference>
<keyword evidence="1" id="KW-0732">Signal</keyword>
<evidence type="ECO:0000313" key="3">
    <source>
        <dbReference type="Proteomes" id="UP000246104"/>
    </source>
</evidence>
<comment type="caution">
    <text evidence="2">The sequence shown here is derived from an EMBL/GenBank/DDBJ whole genome shotgun (WGS) entry which is preliminary data.</text>
</comment>
<name>A0A317JLN9_9BACT</name>
<organism evidence="2 3">
    <name type="scientific">Candidatus Cerribacteria bacterium 'Amazon FNV 2010 28 9'</name>
    <dbReference type="NCBI Taxonomy" id="2081795"/>
    <lineage>
        <taxon>Bacteria</taxon>
        <taxon>Candidatus Cerribacteria</taxon>
    </lineage>
</organism>
<evidence type="ECO:0000313" key="2">
    <source>
        <dbReference type="EMBL" id="PWU22499.1"/>
    </source>
</evidence>
<gene>
    <name evidence="2" type="ORF">C5B42_05790</name>
</gene>
<protein>
    <recommendedName>
        <fullName evidence="4">DUF5667 domain-containing protein</fullName>
    </recommendedName>
</protein>
<feature type="chain" id="PRO_5016348292" description="DUF5667 domain-containing protein" evidence="1">
    <location>
        <begin position="22"/>
        <end position="264"/>
    </location>
</feature>
<evidence type="ECO:0008006" key="4">
    <source>
        <dbReference type="Google" id="ProtNLM"/>
    </source>
</evidence>
<sequence length="264" mass="29687">MKRFVLFFSIALLLVAQPTLAAHAQTATPTTSIADMQQQYSQLLNSYRNSEEQFSIAAQQYYQLKTLASQRDAVTAARQVMLDRVDTLLIYIQILKTTLDTNPGIELTRKSALESQIALLTDMLNRHRARVEIATDRTTIEQEATFMDTQTPTILADCYEALSLIRIGAVQAAIDQLAISQDTLNTYIASAPISETVRTDKQRGSDQISSDLSTMHDTMTQVLAKYDQSIDHFDASSFHQIQTQLTPLFTLLNQNVEYIQELSR</sequence>
<reference evidence="2 3" key="1">
    <citation type="submission" date="2018-02" db="EMBL/GenBank/DDBJ databases">
        <title>Genomic Reconstructions from Amazon Rainforest and Pasture Soil Reveal Novel Insights into the Physiology of Candidate Phyla in Tropical Sites.</title>
        <authorList>
            <person name="Kroeger M.E."/>
            <person name="Delmont T."/>
            <person name="Eren A.M."/>
            <person name="Guo J."/>
            <person name="Meyer K.M."/>
            <person name="Khan K."/>
            <person name="Rodrigues J.L.M."/>
            <person name="Bohannan B.J.M."/>
            <person name="Tringe S."/>
            <person name="Borges C.D."/>
            <person name="Tiedje J."/>
            <person name="Tsai S.M."/>
            <person name="Nusslein K."/>
        </authorList>
    </citation>
    <scope>NUCLEOTIDE SEQUENCE [LARGE SCALE GENOMIC DNA]</scope>
    <source>
        <strain evidence="2">Amazon FNV 2010 28 9</strain>
    </source>
</reference>
<evidence type="ECO:0000256" key="1">
    <source>
        <dbReference type="SAM" id="SignalP"/>
    </source>
</evidence>
<feature type="signal peptide" evidence="1">
    <location>
        <begin position="1"/>
        <end position="21"/>
    </location>
</feature>
<proteinExistence type="predicted"/>
<dbReference type="AlphaFoldDB" id="A0A317JLN9"/>
<accession>A0A317JLN9</accession>